<evidence type="ECO:0000313" key="3">
    <source>
        <dbReference type="Proteomes" id="UP000692954"/>
    </source>
</evidence>
<feature type="transmembrane region" description="Helical" evidence="1">
    <location>
        <begin position="2338"/>
        <end position="2359"/>
    </location>
</feature>
<organism evidence="2 3">
    <name type="scientific">Paramecium sonneborni</name>
    <dbReference type="NCBI Taxonomy" id="65129"/>
    <lineage>
        <taxon>Eukaryota</taxon>
        <taxon>Sar</taxon>
        <taxon>Alveolata</taxon>
        <taxon>Ciliophora</taxon>
        <taxon>Intramacronucleata</taxon>
        <taxon>Oligohymenophorea</taxon>
        <taxon>Peniculida</taxon>
        <taxon>Parameciidae</taxon>
        <taxon>Paramecium</taxon>
    </lineage>
</organism>
<keyword evidence="3" id="KW-1185">Reference proteome</keyword>
<comment type="caution">
    <text evidence="2">The sequence shown here is derived from an EMBL/GenBank/DDBJ whole genome shotgun (WGS) entry which is preliminary data.</text>
</comment>
<sequence>MNIDNYEPFQIVKRNPILYDVYLIGLDRELTLYPQFLDFCVFHPYINQQCYPTQHQHLGKLPYLNCKPNYYPAQQNDATTCLLLPENCQSDDSMGNCLICIPGKYWVWFYCFDCPSQCITCDNDGNDEPICISCVKSYSFLDGQCYPCGQFCETCEFIYDENREQYYQKCFKCVEDSKYFISLDGQNCQLNQITNCLYAFQVLQSDYTTNTLDFKFQPNFDEQQILTLCAMCDQSYVFVFETNTCIPNTINSICLIAIGNLNPNDQSLESINCLSSYKYENEVVQFQENCSNFNANCKICLQTDIHNYFLCIECQIGYYLEKTSGQCKLCPTELKCRSCYQQHSILKDQWKNSIRPFYRKYIEVINSHQYTIFGQSQNINDYETLCESCVEGYRLHLNQCIPYCSKTCLQCLLHNDQYICVKCQSEQRGRRQTIINNECIDCPENCAFCRVRTNEEIHQINPLFNNQNYQKYTYQCLKSYQDQQYYYDEDLGLYIQCVQSNQKNGCQKQLTIELNLYVNQFQYYNDLWNLNDQDQVRFKKNNILFSNIVSPEGSFKEFENEEFYTLANSKFIKSLLIKITYQKASTNYPFHTGGQIKQIFSENIFSLTMVEFELIFLNQVPIKLQTNLELINFSKITFKNIIVEGDKQNQFVLGFLFKSLFPQIIILDQIYIKYSEAQEQRDINFQITLENIKLFQFSNILIENVKLDFTRYFLKVEETPFPKSLIFTNINLKNCDIQNMIFFYLSLNQQDQVEFDAIEINSNFTNSTFIKESQNNELGVVNMKNVAFIGKIFDSESFFSFQKIAFLSIYKFSIISSLIKNSTLILLNRYSKLEDIIFQESQILNESFMIVNSEFLSDFPIQHNFSYISFQDNQYDSRIKFIYLKKHQSSTQTITINYLNLINNYFLKDFLNYNKKQIDFSLITIQYDLVDIINFIIQRGYGLNEISLYDSQRIIIENGIIQQEKFRFFGLHQYLNCQLKQVNHQYYPTSIKIFSSKITDIKNLTFSKVLSYNFPIISIVSADLNLLNQTEFIILKNLTFNSNLILKTEILFETALISIQSYQQVQIQCENIKFSNNILHAYIQNDHIKSAGLFLIQCPNSEIYLMKQLFENNLVINSTSNIIYIESKTAQINDSLFINNGLFNYEIIQPHILWGFTEKVTIKLIQSIFQIKSQSGVGQISADQILIYNNTFQNSVGYICGCFMLFSQGESSIIIANNIYKQITTQFQSETEQGAGIYIDGSSSTTLYIEIRNIIAQKIFCRQIGGFLYLKSQTSQTNLIISQLTLKDVFAQQGSAFYISYSQFLEKPQILQVSNLQVINSYDGYIQFLNKFNEFYKQQEKYNLINNRTLIYLEYGSLIQIQDIKVYFLTLESFLILSQVREVSLSNIYIEDSHINNNLITITPFKSNQLELIMQNFHIVQIYMGFHFSNFTCTTKTLQENNQIYQCLNHSVGAPSLQIEDQNQEQYENAFCVYLEIDKYVQIFLFFYSRELSNSGLIMLNDLTNKDKISIMYISIADIDCKICKNGLINFQISENFVQQQLIDSLYVLNSNCGEKGCLNIEKMGSSNNRILSTSELYSKNYEFIIRRYVCENNSGNQGTCIRINSAIILLQYCFFKNNTALLEGGSIYVEGKKNLMIEDSVIQMNKASIGGGLYFQDQIAMNYEKTKTKILKNTAENYGNDATSIPSKLTIKVKQITLPLKTKTLFQNSQQKIDMIDIEPYIGTNGKSINCIMFPTGQKLSTYMLFDWKNKIFWDPQLTFQIIALDEGKNQIKNLKNTYCTIQSRSFNLSQNDNQEFTNNHTNVQFIDFNIKSQNYLTDDLIIYFDNQVPEEIVLQLQFQCNSIKVPIYNDKYPYEIIDYHQNYSLRINIKTFLCQFGEIKNSKTQSCEICDSNQGQYSLNLNSEKCDIKDDLTTLNVFQNQLILRTGFWRPYFDTNEVSYCLNLQLNCLGGIEVGDSSCYKGHIGSLCEQCDLYDTQGWGQFSIVKKFSCGPCVENQRNVFLIIGIIILTLLFLLISVQGNIKTVENCTKFQPFKILQTSATLNKSQSGVLIKMLTNYFQIIVSITTFQLQFSDGLNNTLEIVGNPLQTTTYSLDCFLANTFQIDIQYMRMIWQIILPIFYIQAFLGLYLLASQIKFLKFNQSVTPTTLIYLYIYFQPNLVQGLIELVSFRKISGFQWIQANVSQRYDTPTHTKWVFQFCLPFILLITILIPFYLIFGLFKNRENLEKKEVRLYWGFLYNEYKKKAYFWELIKIFEKELIILFLVYYQNNVVLKGVLVLLITYVYQELNSHFKPFSINNLNNLDYYSANISMITIGLAIGIYITQQSSVQELNYPFFITMAFFNFLFLNQIITKIIMEYQKEHEEMLDKFKEYITKSFPQTQKFLCLKKILKNKMEQRKKVILAFQKIKQICIPLARNQIKMRSTYLIQGGSKNRIQNRAEQVFIYKPDIVISEDPQLSMQRLNSNPGKYPSM</sequence>
<dbReference type="InterPro" id="IPR006212">
    <property type="entry name" value="Furin_repeat"/>
</dbReference>
<dbReference type="EMBL" id="CAJJDN010000046">
    <property type="protein sequence ID" value="CAD8084363.1"/>
    <property type="molecule type" value="Genomic_DNA"/>
</dbReference>
<feature type="transmembrane region" description="Helical" evidence="1">
    <location>
        <begin position="2261"/>
        <end position="2287"/>
    </location>
</feature>
<proteinExistence type="predicted"/>
<dbReference type="Proteomes" id="UP000692954">
    <property type="component" value="Unassembled WGS sequence"/>
</dbReference>
<dbReference type="PANTHER" id="PTHR11319">
    <property type="entry name" value="G PROTEIN-COUPLED RECEPTOR-RELATED"/>
    <property type="match status" value="1"/>
</dbReference>
<protein>
    <recommendedName>
        <fullName evidence="4">Transmembrane protein</fullName>
    </recommendedName>
</protein>
<reference evidence="2" key="1">
    <citation type="submission" date="2021-01" db="EMBL/GenBank/DDBJ databases">
        <authorList>
            <consortium name="Genoscope - CEA"/>
            <person name="William W."/>
        </authorList>
    </citation>
    <scope>NUCLEOTIDE SEQUENCE</scope>
</reference>
<evidence type="ECO:0008006" key="4">
    <source>
        <dbReference type="Google" id="ProtNLM"/>
    </source>
</evidence>
<keyword evidence="1" id="KW-0472">Membrane</keyword>
<feature type="transmembrane region" description="Helical" evidence="1">
    <location>
        <begin position="2113"/>
        <end position="2134"/>
    </location>
</feature>
<feature type="transmembrane region" description="Helical" evidence="1">
    <location>
        <begin position="2307"/>
        <end position="2326"/>
    </location>
</feature>
<feature type="transmembrane region" description="Helical" evidence="1">
    <location>
        <begin position="2002"/>
        <end position="2020"/>
    </location>
</feature>
<name>A0A8S1N3T1_9CILI</name>
<gene>
    <name evidence="2" type="ORF">PSON_ATCC_30995.1.T0460233</name>
</gene>
<feature type="transmembrane region" description="Helical" evidence="1">
    <location>
        <begin position="2197"/>
        <end position="2222"/>
    </location>
</feature>
<evidence type="ECO:0000313" key="2">
    <source>
        <dbReference type="EMBL" id="CAD8084363.1"/>
    </source>
</evidence>
<dbReference type="OrthoDB" id="293546at2759"/>
<evidence type="ECO:0000256" key="1">
    <source>
        <dbReference type="SAM" id="Phobius"/>
    </source>
</evidence>
<accession>A0A8S1N3T1</accession>
<dbReference type="CDD" id="cd00064">
    <property type="entry name" value="FU"/>
    <property type="match status" value="1"/>
</dbReference>
<dbReference type="PANTHER" id="PTHR11319:SF35">
    <property type="entry name" value="OUTER MEMBRANE PROTEIN PMPC-RELATED"/>
    <property type="match status" value="1"/>
</dbReference>
<keyword evidence="1" id="KW-0812">Transmembrane</keyword>
<keyword evidence="1" id="KW-1133">Transmembrane helix</keyword>